<gene>
    <name evidence="5" type="ORF">SAMN05216174_110206</name>
</gene>
<dbReference type="SUPFAM" id="SSF46785">
    <property type="entry name" value="Winged helix' DNA-binding domain"/>
    <property type="match status" value="1"/>
</dbReference>
<evidence type="ECO:0000313" key="5">
    <source>
        <dbReference type="EMBL" id="SDD38959.1"/>
    </source>
</evidence>
<dbReference type="PANTHER" id="PTHR33204">
    <property type="entry name" value="TRANSCRIPTIONAL REGULATOR, MARR FAMILY"/>
    <property type="match status" value="1"/>
</dbReference>
<evidence type="ECO:0000313" key="6">
    <source>
        <dbReference type="Proteomes" id="UP000199501"/>
    </source>
</evidence>
<protein>
    <submittedName>
        <fullName evidence="5">DNA-binding transcriptional regulator, HxlR family</fullName>
    </submittedName>
</protein>
<dbReference type="AlphaFoldDB" id="A0A1G6UCI5"/>
<dbReference type="GO" id="GO:0003677">
    <property type="term" value="F:DNA binding"/>
    <property type="evidence" value="ECO:0007669"/>
    <property type="project" value="UniProtKB-KW"/>
</dbReference>
<dbReference type="InterPro" id="IPR036388">
    <property type="entry name" value="WH-like_DNA-bd_sf"/>
</dbReference>
<sequence>MSVHYGQHCAVARASELLGETWTLLVVRELLRGAQRVEDIARGLPRISRSLLATRLRTLVAAGIAERMACAERASPRYRLTEAGQELRPVVEALRSWGRRWLPEPRLRDLDPALLVADICRVADTADLPGPVSVRVDFADARPRERWWLALATGGSSARDTPPAEPASVRVVCTLGALARVWLGHGPLLEAVRDRSILITGELDHVRTVVAVLARGGDTARPGPPDIATVAS</sequence>
<dbReference type="PROSITE" id="PS51118">
    <property type="entry name" value="HTH_HXLR"/>
    <property type="match status" value="1"/>
</dbReference>
<accession>A0A1G6UCI5</accession>
<keyword evidence="3" id="KW-0804">Transcription</keyword>
<keyword evidence="1" id="KW-0805">Transcription regulation</keyword>
<name>A0A1G6UCI5_9PSEU</name>
<evidence type="ECO:0000256" key="3">
    <source>
        <dbReference type="ARBA" id="ARBA00023163"/>
    </source>
</evidence>
<dbReference type="InterPro" id="IPR036390">
    <property type="entry name" value="WH_DNA-bd_sf"/>
</dbReference>
<proteinExistence type="predicted"/>
<dbReference type="InterPro" id="IPR002577">
    <property type="entry name" value="HTH_HxlR"/>
</dbReference>
<feature type="domain" description="HTH hxlR-type" evidence="4">
    <location>
        <begin position="9"/>
        <end position="106"/>
    </location>
</feature>
<dbReference type="Pfam" id="PF01638">
    <property type="entry name" value="HxlR"/>
    <property type="match status" value="1"/>
</dbReference>
<keyword evidence="6" id="KW-1185">Reference proteome</keyword>
<dbReference type="STRING" id="1271860.SAMN05216174_110206"/>
<reference evidence="6" key="1">
    <citation type="submission" date="2016-10" db="EMBL/GenBank/DDBJ databases">
        <authorList>
            <person name="Varghese N."/>
            <person name="Submissions S."/>
        </authorList>
    </citation>
    <scope>NUCLEOTIDE SEQUENCE [LARGE SCALE GENOMIC DNA]</scope>
    <source>
        <strain evidence="6">IBRC-M 10403</strain>
    </source>
</reference>
<evidence type="ECO:0000256" key="2">
    <source>
        <dbReference type="ARBA" id="ARBA00023125"/>
    </source>
</evidence>
<evidence type="ECO:0000259" key="4">
    <source>
        <dbReference type="PROSITE" id="PS51118"/>
    </source>
</evidence>
<organism evidence="5 6">
    <name type="scientific">Actinokineospora iranica</name>
    <dbReference type="NCBI Taxonomy" id="1271860"/>
    <lineage>
        <taxon>Bacteria</taxon>
        <taxon>Bacillati</taxon>
        <taxon>Actinomycetota</taxon>
        <taxon>Actinomycetes</taxon>
        <taxon>Pseudonocardiales</taxon>
        <taxon>Pseudonocardiaceae</taxon>
        <taxon>Actinokineospora</taxon>
    </lineage>
</organism>
<dbReference type="Proteomes" id="UP000199501">
    <property type="component" value="Unassembled WGS sequence"/>
</dbReference>
<dbReference type="PANTHER" id="PTHR33204:SF18">
    <property type="entry name" value="TRANSCRIPTIONAL REGULATORY PROTEIN"/>
    <property type="match status" value="1"/>
</dbReference>
<dbReference type="Gene3D" id="1.10.10.10">
    <property type="entry name" value="Winged helix-like DNA-binding domain superfamily/Winged helix DNA-binding domain"/>
    <property type="match status" value="1"/>
</dbReference>
<keyword evidence="2 5" id="KW-0238">DNA-binding</keyword>
<dbReference type="RefSeq" id="WP_175482963.1">
    <property type="nucleotide sequence ID" value="NZ_FMZZ01000010.1"/>
</dbReference>
<dbReference type="EMBL" id="FMZZ01000010">
    <property type="protein sequence ID" value="SDD38959.1"/>
    <property type="molecule type" value="Genomic_DNA"/>
</dbReference>
<evidence type="ECO:0000256" key="1">
    <source>
        <dbReference type="ARBA" id="ARBA00023015"/>
    </source>
</evidence>